<evidence type="ECO:0000313" key="2">
    <source>
        <dbReference type="Proteomes" id="UP000006316"/>
    </source>
</evidence>
<gene>
    <name evidence="1" type="ORF">BABA_02162</name>
</gene>
<accession>K6DSS4</accession>
<name>K6DSS4_9BACI</name>
<dbReference type="PATRIC" id="fig|1117379.3.peg.456"/>
<dbReference type="OrthoDB" id="2871578at2"/>
<reference evidence="1 2" key="1">
    <citation type="journal article" date="2012" name="Front. Microbiol.">
        <title>Redundancy and modularity in membrane-associated dissimilatory nitrate reduction in Bacillus.</title>
        <authorList>
            <person name="Heylen K."/>
            <person name="Keltjens J."/>
        </authorList>
    </citation>
    <scope>NUCLEOTIDE SEQUENCE [LARGE SCALE GENOMIC DNA]</scope>
    <source>
        <strain evidence="2">LMG 21833T</strain>
    </source>
</reference>
<dbReference type="STRING" id="1117379.BABA_02162"/>
<evidence type="ECO:0000313" key="1">
    <source>
        <dbReference type="EMBL" id="EKN71298.1"/>
    </source>
</evidence>
<keyword evidence="2" id="KW-1185">Reference proteome</keyword>
<evidence type="ECO:0008006" key="3">
    <source>
        <dbReference type="Google" id="ProtNLM"/>
    </source>
</evidence>
<dbReference type="AlphaFoldDB" id="K6DSS4"/>
<protein>
    <recommendedName>
        <fullName evidence="3">Homeodomain phBC6A51-type domain-containing protein</fullName>
    </recommendedName>
</protein>
<sequence length="173" mass="19414">MAKEEKTLADVPVPYGLDTKAVSIAQDLVVSRLQDGFTVADFCSRNSISTKTFYVYKEKQEFNDYVEALNEILIPSDVLSAVDKFRLKVMQFVEKETMSKDEMNQFYTMFKSVIDASNRMEAERLGLNVSAGSTANQSAKSVEEKKAVLLARLKTSAPAKEEINEDMGEDENE</sequence>
<dbReference type="Proteomes" id="UP000006316">
    <property type="component" value="Unassembled WGS sequence"/>
</dbReference>
<dbReference type="EMBL" id="AJLS01000011">
    <property type="protein sequence ID" value="EKN71298.1"/>
    <property type="molecule type" value="Genomic_DNA"/>
</dbReference>
<dbReference type="Gene3D" id="1.10.10.60">
    <property type="entry name" value="Homeodomain-like"/>
    <property type="match status" value="1"/>
</dbReference>
<dbReference type="RefSeq" id="WP_007083475.1">
    <property type="nucleotide sequence ID" value="NZ_AJLS01000011.1"/>
</dbReference>
<proteinExistence type="predicted"/>
<organism evidence="1 2">
    <name type="scientific">Neobacillus bataviensis LMG 21833</name>
    <dbReference type="NCBI Taxonomy" id="1117379"/>
    <lineage>
        <taxon>Bacteria</taxon>
        <taxon>Bacillati</taxon>
        <taxon>Bacillota</taxon>
        <taxon>Bacilli</taxon>
        <taxon>Bacillales</taxon>
        <taxon>Bacillaceae</taxon>
        <taxon>Neobacillus</taxon>
    </lineage>
</organism>
<comment type="caution">
    <text evidence="1">The sequence shown here is derived from an EMBL/GenBank/DDBJ whole genome shotgun (WGS) entry which is preliminary data.</text>
</comment>